<reference evidence="10" key="1">
    <citation type="submission" date="2025-08" db="UniProtKB">
        <authorList>
            <consortium name="Ensembl"/>
        </authorList>
    </citation>
    <scope>IDENTIFICATION</scope>
</reference>
<evidence type="ECO:0000256" key="3">
    <source>
        <dbReference type="ARBA" id="ARBA00022679"/>
    </source>
</evidence>
<dbReference type="GO" id="GO:0005634">
    <property type="term" value="C:nucleus"/>
    <property type="evidence" value="ECO:0007669"/>
    <property type="project" value="UniProtKB-SubCell"/>
</dbReference>
<sequence length="237" mass="26453">MEAATGSPPGYGNNSDTEEDRDSETDFEPSNLGTKEYWEDAYRKDLETFKDIGNVGDIWFGEESMSRVLRWMDKAKIPENAAILDIGTGNGAFLVEMAKQGYRNLTAIDYSPASVELARNVLQTEDITDVTVKEIDFLNSQGKLKEFDVCIDKGTFDAISLNPDKTKDGKKIYVSALKDVLKCKGFFAITSCNWTKEQLLDRFSDGFEFVQELSTPSFQFGGKTGNSVAALIFKRVH</sequence>
<comment type="function">
    <text evidence="7">Protein-lysine methyltransferase that selectively catalyzes the trimethylation of EEF1A at 'Lys-318'.</text>
</comment>
<dbReference type="AlphaFoldDB" id="A0A3Q3W8C9"/>
<dbReference type="SUPFAM" id="SSF53335">
    <property type="entry name" value="S-adenosyl-L-methionine-dependent methyltransferases"/>
    <property type="match status" value="1"/>
</dbReference>
<dbReference type="InterPro" id="IPR026635">
    <property type="entry name" value="Efm4/METTL10"/>
</dbReference>
<evidence type="ECO:0000256" key="4">
    <source>
        <dbReference type="ARBA" id="ARBA00022691"/>
    </source>
</evidence>
<dbReference type="Proteomes" id="UP000261620">
    <property type="component" value="Unplaced"/>
</dbReference>
<dbReference type="InterPro" id="IPR025714">
    <property type="entry name" value="Methyltranfer_dom"/>
</dbReference>
<dbReference type="PANTHER" id="PTHR12843:SF5">
    <property type="entry name" value="EEF1A LYSINE METHYLTRANSFERASE 2"/>
    <property type="match status" value="1"/>
</dbReference>
<evidence type="ECO:0000256" key="7">
    <source>
        <dbReference type="HAMAP-Rule" id="MF_03188"/>
    </source>
</evidence>
<dbReference type="PANTHER" id="PTHR12843">
    <property type="entry name" value="PROTEIN-LYSINE N-METHYLTRANSFERASE METTL10"/>
    <property type="match status" value="1"/>
</dbReference>
<dbReference type="GO" id="GO:0016279">
    <property type="term" value="F:protein-lysine N-methyltransferase activity"/>
    <property type="evidence" value="ECO:0007669"/>
    <property type="project" value="UniProtKB-UniRule"/>
</dbReference>
<feature type="domain" description="Methyltransferase" evidence="9">
    <location>
        <begin position="79"/>
        <end position="211"/>
    </location>
</feature>
<comment type="similarity">
    <text evidence="7">Belongs to the class I-like SAM-binding methyltransferase superfamily. EFM4 family.</text>
</comment>
<dbReference type="InterPro" id="IPR029063">
    <property type="entry name" value="SAM-dependent_MTases_sf"/>
</dbReference>
<keyword evidence="4 7" id="KW-0949">S-adenosyl-L-methionine</keyword>
<protein>
    <recommendedName>
        <fullName evidence="7">EEF1A lysine methyltransferase 2</fullName>
        <ecNumber evidence="7">2.1.1.-</ecNumber>
    </recommendedName>
    <alternativeName>
        <fullName evidence="7">Methyltransferase-like protein 10</fullName>
    </alternativeName>
    <alternativeName>
        <fullName evidence="7">Protein-lysine N-methyltransferase METTL10</fullName>
    </alternativeName>
</protein>
<evidence type="ECO:0000313" key="11">
    <source>
        <dbReference type="Proteomes" id="UP000261620"/>
    </source>
</evidence>
<dbReference type="STRING" id="94237.ENSMMOP00000010618"/>
<keyword evidence="11" id="KW-1185">Reference proteome</keyword>
<dbReference type="Gene3D" id="3.40.50.150">
    <property type="entry name" value="Vaccinia Virus protein VP39"/>
    <property type="match status" value="1"/>
</dbReference>
<keyword evidence="5 7" id="KW-0539">Nucleus</keyword>
<evidence type="ECO:0000313" key="10">
    <source>
        <dbReference type="Ensembl" id="ENSMMOP00000010618.1"/>
    </source>
</evidence>
<dbReference type="CDD" id="cd02440">
    <property type="entry name" value="AdoMet_MTases"/>
    <property type="match status" value="1"/>
</dbReference>
<evidence type="ECO:0000256" key="8">
    <source>
        <dbReference type="SAM" id="MobiDB-lite"/>
    </source>
</evidence>
<proteinExistence type="inferred from homology"/>
<dbReference type="OMA" id="PTPSFQF"/>
<dbReference type="GO" id="GO:0005737">
    <property type="term" value="C:cytoplasm"/>
    <property type="evidence" value="ECO:0007669"/>
    <property type="project" value="UniProtKB-SubCell"/>
</dbReference>
<evidence type="ECO:0000256" key="6">
    <source>
        <dbReference type="ARBA" id="ARBA00049497"/>
    </source>
</evidence>
<name>A0A3Q3W8C9_MOLML</name>
<gene>
    <name evidence="7" type="primary">EEF1AKMT2</name>
    <name evidence="7" type="synonym">METTL10</name>
</gene>
<evidence type="ECO:0000256" key="2">
    <source>
        <dbReference type="ARBA" id="ARBA00022603"/>
    </source>
</evidence>
<keyword evidence="3 7" id="KW-0808">Transferase</keyword>
<feature type="compositionally biased region" description="Acidic residues" evidence="8">
    <location>
        <begin position="16"/>
        <end position="27"/>
    </location>
</feature>
<comment type="catalytic activity">
    <reaction evidence="6">
        <text>L-lysyl-[protein] + 3 S-adenosyl-L-methionine = N(6),N(6),N(6)-trimethyl-L-lysyl-[protein] + 3 S-adenosyl-L-homocysteine + 3 H(+)</text>
        <dbReference type="Rhea" id="RHEA:54192"/>
        <dbReference type="Rhea" id="RHEA-COMP:9752"/>
        <dbReference type="Rhea" id="RHEA-COMP:13826"/>
        <dbReference type="ChEBI" id="CHEBI:15378"/>
        <dbReference type="ChEBI" id="CHEBI:29969"/>
        <dbReference type="ChEBI" id="CHEBI:57856"/>
        <dbReference type="ChEBI" id="CHEBI:59789"/>
        <dbReference type="ChEBI" id="CHEBI:61961"/>
    </reaction>
    <physiologicalReaction direction="left-to-right" evidence="6">
        <dbReference type="Rhea" id="RHEA:54193"/>
    </physiologicalReaction>
</comment>
<dbReference type="FunFam" id="3.40.50.150:FF:000172">
    <property type="entry name" value="EEF1A lysine methyltransferase 2"/>
    <property type="match status" value="1"/>
</dbReference>
<organism evidence="10 11">
    <name type="scientific">Mola mola</name>
    <name type="common">Ocean sunfish</name>
    <name type="synonym">Tetraodon mola</name>
    <dbReference type="NCBI Taxonomy" id="94237"/>
    <lineage>
        <taxon>Eukaryota</taxon>
        <taxon>Metazoa</taxon>
        <taxon>Chordata</taxon>
        <taxon>Craniata</taxon>
        <taxon>Vertebrata</taxon>
        <taxon>Euteleostomi</taxon>
        <taxon>Actinopterygii</taxon>
        <taxon>Neopterygii</taxon>
        <taxon>Teleostei</taxon>
        <taxon>Neoteleostei</taxon>
        <taxon>Acanthomorphata</taxon>
        <taxon>Eupercaria</taxon>
        <taxon>Tetraodontiformes</taxon>
        <taxon>Molidae</taxon>
        <taxon>Mola</taxon>
    </lineage>
</organism>
<reference evidence="10" key="2">
    <citation type="submission" date="2025-09" db="UniProtKB">
        <authorList>
            <consortium name="Ensembl"/>
        </authorList>
    </citation>
    <scope>IDENTIFICATION</scope>
</reference>
<evidence type="ECO:0000259" key="9">
    <source>
        <dbReference type="Pfam" id="PF13847"/>
    </source>
</evidence>
<keyword evidence="2 7" id="KW-0489">Methyltransferase</keyword>
<keyword evidence="1 7" id="KW-0963">Cytoplasm</keyword>
<feature type="region of interest" description="Disordered" evidence="8">
    <location>
        <begin position="1"/>
        <end position="34"/>
    </location>
</feature>
<evidence type="ECO:0000256" key="1">
    <source>
        <dbReference type="ARBA" id="ARBA00022490"/>
    </source>
</evidence>
<dbReference type="Pfam" id="PF13847">
    <property type="entry name" value="Methyltransf_31"/>
    <property type="match status" value="1"/>
</dbReference>
<accession>A0A3Q3W8C9</accession>
<dbReference type="EC" id="2.1.1.-" evidence="7"/>
<evidence type="ECO:0000256" key="5">
    <source>
        <dbReference type="ARBA" id="ARBA00023242"/>
    </source>
</evidence>
<comment type="subcellular location">
    <subcellularLocation>
        <location evidence="7">Cytoplasm</location>
    </subcellularLocation>
    <subcellularLocation>
        <location evidence="7">Nucleus</location>
    </subcellularLocation>
</comment>
<dbReference type="Ensembl" id="ENSMMOT00000010801.1">
    <property type="protein sequence ID" value="ENSMMOP00000010618.1"/>
    <property type="gene ID" value="ENSMMOG00000008195.1"/>
</dbReference>
<dbReference type="GO" id="GO:0032259">
    <property type="term" value="P:methylation"/>
    <property type="evidence" value="ECO:0007669"/>
    <property type="project" value="UniProtKB-KW"/>
</dbReference>
<dbReference type="HAMAP" id="MF_03188">
    <property type="entry name" value="Methyltr_EFM4"/>
    <property type="match status" value="1"/>
</dbReference>